<protein>
    <submittedName>
        <fullName evidence="2">Uncharacterized protein</fullName>
    </submittedName>
</protein>
<dbReference type="WBParaSite" id="TREG1_78080.1">
    <property type="protein sequence ID" value="TREG1_78080.1"/>
    <property type="gene ID" value="TREG1_78080"/>
</dbReference>
<sequence length="142" mass="16224">MSDGDDSLLNVGAQFNSTKIEQSSARQVNLMYSYKFLVDAYLKSSKSSVTCSKKEEAANKGLYEAAEAFKRYVLNQDKEKSESLREKFSSTALNFNSDINAVVDKIVEVEHQRFHYLQFLCPKERVEMLTETVIAEFNDPKE</sequence>
<organism evidence="1 2">
    <name type="scientific">Trichobilharzia regenti</name>
    <name type="common">Nasal bird schistosome</name>
    <dbReference type="NCBI Taxonomy" id="157069"/>
    <lineage>
        <taxon>Eukaryota</taxon>
        <taxon>Metazoa</taxon>
        <taxon>Spiralia</taxon>
        <taxon>Lophotrochozoa</taxon>
        <taxon>Platyhelminthes</taxon>
        <taxon>Trematoda</taxon>
        <taxon>Digenea</taxon>
        <taxon>Strigeidida</taxon>
        <taxon>Schistosomatoidea</taxon>
        <taxon>Schistosomatidae</taxon>
        <taxon>Trichobilharzia</taxon>
    </lineage>
</organism>
<accession>A0AA85KDA4</accession>
<name>A0AA85KDA4_TRIRE</name>
<evidence type="ECO:0000313" key="1">
    <source>
        <dbReference type="Proteomes" id="UP000050795"/>
    </source>
</evidence>
<dbReference type="AlphaFoldDB" id="A0AA85KDA4"/>
<reference evidence="1" key="1">
    <citation type="submission" date="2022-06" db="EMBL/GenBank/DDBJ databases">
        <authorList>
            <person name="Berger JAMES D."/>
            <person name="Berger JAMES D."/>
        </authorList>
    </citation>
    <scope>NUCLEOTIDE SEQUENCE [LARGE SCALE GENOMIC DNA]</scope>
</reference>
<proteinExistence type="predicted"/>
<evidence type="ECO:0000313" key="2">
    <source>
        <dbReference type="WBParaSite" id="TREG1_78080.1"/>
    </source>
</evidence>
<keyword evidence="1" id="KW-1185">Reference proteome</keyword>
<dbReference type="Proteomes" id="UP000050795">
    <property type="component" value="Unassembled WGS sequence"/>
</dbReference>
<reference evidence="2" key="2">
    <citation type="submission" date="2023-11" db="UniProtKB">
        <authorList>
            <consortium name="WormBaseParasite"/>
        </authorList>
    </citation>
    <scope>IDENTIFICATION</scope>
</reference>